<protein>
    <submittedName>
        <fullName evidence="1">Uncharacterized protein</fullName>
    </submittedName>
</protein>
<dbReference type="AlphaFoldDB" id="A0A0F9LPL8"/>
<gene>
    <name evidence="1" type="ORF">LCGC14_1251420</name>
</gene>
<evidence type="ECO:0000313" key="1">
    <source>
        <dbReference type="EMBL" id="KKM89161.1"/>
    </source>
</evidence>
<dbReference type="EMBL" id="LAZR01006860">
    <property type="protein sequence ID" value="KKM89161.1"/>
    <property type="molecule type" value="Genomic_DNA"/>
</dbReference>
<proteinExistence type="predicted"/>
<reference evidence="1" key="1">
    <citation type="journal article" date="2015" name="Nature">
        <title>Complex archaea that bridge the gap between prokaryotes and eukaryotes.</title>
        <authorList>
            <person name="Spang A."/>
            <person name="Saw J.H."/>
            <person name="Jorgensen S.L."/>
            <person name="Zaremba-Niedzwiedzka K."/>
            <person name="Martijn J."/>
            <person name="Lind A.E."/>
            <person name="van Eijk R."/>
            <person name="Schleper C."/>
            <person name="Guy L."/>
            <person name="Ettema T.J."/>
        </authorList>
    </citation>
    <scope>NUCLEOTIDE SEQUENCE</scope>
</reference>
<name>A0A0F9LPL8_9ZZZZ</name>
<sequence>MKRIILPIILVVSIAVLGYFVAPVTALEVYETGYGYGYGYSYANYK</sequence>
<accession>A0A0F9LPL8</accession>
<organism evidence="1">
    <name type="scientific">marine sediment metagenome</name>
    <dbReference type="NCBI Taxonomy" id="412755"/>
    <lineage>
        <taxon>unclassified sequences</taxon>
        <taxon>metagenomes</taxon>
        <taxon>ecological metagenomes</taxon>
    </lineage>
</organism>
<comment type="caution">
    <text evidence="1">The sequence shown here is derived from an EMBL/GenBank/DDBJ whole genome shotgun (WGS) entry which is preliminary data.</text>
</comment>